<accession>A0ABX0XCH1</accession>
<comment type="caution">
    <text evidence="2">The sequence shown here is derived from an EMBL/GenBank/DDBJ whole genome shotgun (WGS) entry which is preliminary data.</text>
</comment>
<keyword evidence="1" id="KW-0472">Membrane</keyword>
<evidence type="ECO:0000313" key="2">
    <source>
        <dbReference type="EMBL" id="NJC26956.1"/>
    </source>
</evidence>
<dbReference type="Proteomes" id="UP000770785">
    <property type="component" value="Unassembled WGS sequence"/>
</dbReference>
<dbReference type="InterPro" id="IPR017581">
    <property type="entry name" value="AtpR-like"/>
</dbReference>
<keyword evidence="3" id="KW-1185">Reference proteome</keyword>
<feature type="transmembrane region" description="Helical" evidence="1">
    <location>
        <begin position="41"/>
        <end position="60"/>
    </location>
</feature>
<evidence type="ECO:0000313" key="3">
    <source>
        <dbReference type="Proteomes" id="UP000770785"/>
    </source>
</evidence>
<dbReference type="NCBIfam" id="TIGR03165">
    <property type="entry name" value="F1F0_chp_2"/>
    <property type="match status" value="1"/>
</dbReference>
<keyword evidence="1" id="KW-0812">Transmembrane</keyword>
<gene>
    <name evidence="2" type="ORF">GGR27_002466</name>
</gene>
<keyword evidence="1" id="KW-1133">Transmembrane helix</keyword>
<dbReference type="Pfam" id="PF12966">
    <property type="entry name" value="AtpR"/>
    <property type="match status" value="1"/>
</dbReference>
<proteinExistence type="predicted"/>
<feature type="transmembrane region" description="Helical" evidence="1">
    <location>
        <begin position="66"/>
        <end position="86"/>
    </location>
</feature>
<dbReference type="EMBL" id="JAATJH010000003">
    <property type="protein sequence ID" value="NJC26956.1"/>
    <property type="molecule type" value="Genomic_DNA"/>
</dbReference>
<protein>
    <submittedName>
        <fullName evidence="2">F1F0 ATPase subunit 2</fullName>
    </submittedName>
</protein>
<name>A0ABX0XCH1_9BACT</name>
<reference evidence="2 3" key="1">
    <citation type="submission" date="2020-03" db="EMBL/GenBank/DDBJ databases">
        <title>Genomic Encyclopedia of Type Strains, Phase IV (KMG-IV): sequencing the most valuable type-strain genomes for metagenomic binning, comparative biology and taxonomic classification.</title>
        <authorList>
            <person name="Goeker M."/>
        </authorList>
    </citation>
    <scope>NUCLEOTIDE SEQUENCE [LARGE SCALE GENOMIC DNA]</scope>
    <source>
        <strain evidence="2 3">DSM 105096</strain>
    </source>
</reference>
<organism evidence="2 3">
    <name type="scientific">Neolewinella antarctica</name>
    <dbReference type="NCBI Taxonomy" id="442734"/>
    <lineage>
        <taxon>Bacteria</taxon>
        <taxon>Pseudomonadati</taxon>
        <taxon>Bacteroidota</taxon>
        <taxon>Saprospiria</taxon>
        <taxon>Saprospirales</taxon>
        <taxon>Lewinellaceae</taxon>
        <taxon>Neolewinella</taxon>
    </lineage>
</organism>
<dbReference type="RefSeq" id="WP_168037705.1">
    <property type="nucleotide sequence ID" value="NZ_JAATJH010000003.1"/>
</dbReference>
<sequence length="108" mass="11734">MNEILLMMAALVKGGLLGVFFFGGLWLTVRKAVASTSPARWLLGSLILRVGIVVIGFYIVMQGANWLNGLVCLLGFVAARVIIFRLTQTPETSTKLSTIKIKEATHEA</sequence>
<evidence type="ECO:0000256" key="1">
    <source>
        <dbReference type="SAM" id="Phobius"/>
    </source>
</evidence>
<feature type="transmembrane region" description="Helical" evidence="1">
    <location>
        <begin position="6"/>
        <end position="29"/>
    </location>
</feature>